<organism evidence="2 3">
    <name type="scientific">Meloidogyne enterolobii</name>
    <name type="common">Root-knot nematode worm</name>
    <name type="synonym">Meloidogyne mayaguensis</name>
    <dbReference type="NCBI Taxonomy" id="390850"/>
    <lineage>
        <taxon>Eukaryota</taxon>
        <taxon>Metazoa</taxon>
        <taxon>Ecdysozoa</taxon>
        <taxon>Nematoda</taxon>
        <taxon>Chromadorea</taxon>
        <taxon>Rhabditida</taxon>
        <taxon>Tylenchina</taxon>
        <taxon>Tylenchomorpha</taxon>
        <taxon>Tylenchoidea</taxon>
        <taxon>Meloidogynidae</taxon>
        <taxon>Meloidogyninae</taxon>
        <taxon>Meloidogyne</taxon>
    </lineage>
</organism>
<dbReference type="EMBL" id="CAJEWN010000130">
    <property type="protein sequence ID" value="CAD2167695.1"/>
    <property type="molecule type" value="Genomic_DNA"/>
</dbReference>
<dbReference type="AlphaFoldDB" id="A0A6V7V003"/>
<dbReference type="GO" id="GO:0070475">
    <property type="term" value="P:rRNA base methylation"/>
    <property type="evidence" value="ECO:0007669"/>
    <property type="project" value="InterPro"/>
</dbReference>
<sequence length="352" mass="40470">MHFLKTLGSNILILGDGNLTFSLSLSRIFPDKYIIATVYEEESEWRKKYADFDADVLDKIKNECKNTKVVFKVDALDFEKVSTKTEFTDIIFNFPHYGGKTNLRKCRLLLRKIFESVARNLMASEPRSSRFHVTLAPGQSGIEATDLIYTNVPPKHNKDSWQPLELASEFGMVATSVERFDSYKFPEYSSSGYKNTQRGFINGKNSQTITFELSGYFIDVERFSLERVKFIESSFVPSRTIDHPVFHQFRPVFQYHISIIFGSSHNWQDIEKTEGHLFSLMGHCAGPLLVSVCELADRRCTAPGDLHNRIYCVKYQGIVLPLCRTLGNALHDEFCSHLNRYFEEGNYDLRVS</sequence>
<dbReference type="Pfam" id="PF10354">
    <property type="entry name" value="BMT5-like"/>
    <property type="match status" value="1"/>
</dbReference>
<dbReference type="GO" id="GO:0070042">
    <property type="term" value="F:rRNA (uridine-N3-)-methyltransferase activity"/>
    <property type="evidence" value="ECO:0007669"/>
    <property type="project" value="InterPro"/>
</dbReference>
<feature type="domain" description="25S rRNA (uridine-N(3))-methyltransferase BMT5-like" evidence="1">
    <location>
        <begin position="12"/>
        <end position="190"/>
    </location>
</feature>
<gene>
    <name evidence="2" type="ORF">MENT_LOCUS18997</name>
</gene>
<dbReference type="OrthoDB" id="273345at2759"/>
<evidence type="ECO:0000313" key="3">
    <source>
        <dbReference type="Proteomes" id="UP000580250"/>
    </source>
</evidence>
<protein>
    <recommendedName>
        <fullName evidence="1">25S rRNA (uridine-N(3))-methyltransferase BMT5-like domain-containing protein</fullName>
    </recommendedName>
</protein>
<reference evidence="2 3" key="1">
    <citation type="submission" date="2020-08" db="EMBL/GenBank/DDBJ databases">
        <authorList>
            <person name="Koutsovoulos G."/>
            <person name="Danchin GJ E."/>
        </authorList>
    </citation>
    <scope>NUCLEOTIDE SEQUENCE [LARGE SCALE GENOMIC DNA]</scope>
</reference>
<dbReference type="Proteomes" id="UP000580250">
    <property type="component" value="Unassembled WGS sequence"/>
</dbReference>
<proteinExistence type="predicted"/>
<name>A0A6V7V003_MELEN</name>
<evidence type="ECO:0000259" key="1">
    <source>
        <dbReference type="Pfam" id="PF10354"/>
    </source>
</evidence>
<dbReference type="InterPro" id="IPR019446">
    <property type="entry name" value="BMT5-like"/>
</dbReference>
<accession>A0A6V7V003</accession>
<comment type="caution">
    <text evidence="2">The sequence shown here is derived from an EMBL/GenBank/DDBJ whole genome shotgun (WGS) entry which is preliminary data.</text>
</comment>
<evidence type="ECO:0000313" key="2">
    <source>
        <dbReference type="EMBL" id="CAD2167695.1"/>
    </source>
</evidence>